<gene>
    <name evidence="1" type="ORF">F5878DRAFT_296401</name>
</gene>
<proteinExistence type="predicted"/>
<organism evidence="1 2">
    <name type="scientific">Lentinula raphanica</name>
    <dbReference type="NCBI Taxonomy" id="153919"/>
    <lineage>
        <taxon>Eukaryota</taxon>
        <taxon>Fungi</taxon>
        <taxon>Dikarya</taxon>
        <taxon>Basidiomycota</taxon>
        <taxon>Agaricomycotina</taxon>
        <taxon>Agaricomycetes</taxon>
        <taxon>Agaricomycetidae</taxon>
        <taxon>Agaricales</taxon>
        <taxon>Marasmiineae</taxon>
        <taxon>Omphalotaceae</taxon>
        <taxon>Lentinula</taxon>
    </lineage>
</organism>
<name>A0AA38P427_9AGAR</name>
<comment type="caution">
    <text evidence="1">The sequence shown here is derived from an EMBL/GenBank/DDBJ whole genome shotgun (WGS) entry which is preliminary data.</text>
</comment>
<dbReference type="Proteomes" id="UP001163846">
    <property type="component" value="Unassembled WGS sequence"/>
</dbReference>
<evidence type="ECO:0000313" key="1">
    <source>
        <dbReference type="EMBL" id="KAJ3835731.1"/>
    </source>
</evidence>
<evidence type="ECO:0000313" key="2">
    <source>
        <dbReference type="Proteomes" id="UP001163846"/>
    </source>
</evidence>
<reference evidence="1" key="1">
    <citation type="submission" date="2022-08" db="EMBL/GenBank/DDBJ databases">
        <authorList>
            <consortium name="DOE Joint Genome Institute"/>
            <person name="Min B."/>
            <person name="Riley R."/>
            <person name="Sierra-Patev S."/>
            <person name="Naranjo-Ortiz M."/>
            <person name="Looney B."/>
            <person name="Konkel Z."/>
            <person name="Slot J.C."/>
            <person name="Sakamoto Y."/>
            <person name="Steenwyk J.L."/>
            <person name="Rokas A."/>
            <person name="Carro J."/>
            <person name="Camarero S."/>
            <person name="Ferreira P."/>
            <person name="Molpeceres G."/>
            <person name="Ruiz-Duenas F.J."/>
            <person name="Serrano A."/>
            <person name="Henrissat B."/>
            <person name="Drula E."/>
            <person name="Hughes K.W."/>
            <person name="Mata J.L."/>
            <person name="Ishikawa N.K."/>
            <person name="Vargas-Isla R."/>
            <person name="Ushijima S."/>
            <person name="Smith C.A."/>
            <person name="Ahrendt S."/>
            <person name="Andreopoulos W."/>
            <person name="He G."/>
            <person name="Labutti K."/>
            <person name="Lipzen A."/>
            <person name="Ng V."/>
            <person name="Sandor L."/>
            <person name="Barry K."/>
            <person name="Martinez A.T."/>
            <person name="Xiao Y."/>
            <person name="Gibbons J.G."/>
            <person name="Terashima K."/>
            <person name="Hibbett D.S."/>
            <person name="Grigoriev I.V."/>
        </authorList>
    </citation>
    <scope>NUCLEOTIDE SEQUENCE</scope>
    <source>
        <strain evidence="1">TFB9207</strain>
    </source>
</reference>
<dbReference type="EMBL" id="MU806383">
    <property type="protein sequence ID" value="KAJ3835731.1"/>
    <property type="molecule type" value="Genomic_DNA"/>
</dbReference>
<keyword evidence="2" id="KW-1185">Reference proteome</keyword>
<protein>
    <submittedName>
        <fullName evidence="1">Uncharacterized protein</fullName>
    </submittedName>
</protein>
<sequence>MSNLPEKNPILEAIADWGDANHDKIYAAYAQKGGWEGWVQVELAIHLGKHFGGQGQSLTSREQYVYNGTNQKCDLLIETAKYNGEHFVNMFELKCESSGNANKFRTDVQGDCTKIGNGVWKYSPCTWWIIGFGVDKAVGDLVVKHQNLQAYHRQIKVGNGAVTLWWAKGTN</sequence>
<dbReference type="AlphaFoldDB" id="A0AA38P427"/>
<accession>A0AA38P427</accession>